<dbReference type="InterPro" id="IPR053151">
    <property type="entry name" value="RNase_H-like"/>
</dbReference>
<gene>
    <name evidence="1" type="ORF">KY290_026678</name>
</gene>
<keyword evidence="2" id="KW-1185">Reference proteome</keyword>
<organism evidence="1 2">
    <name type="scientific">Solanum tuberosum</name>
    <name type="common">Potato</name>
    <dbReference type="NCBI Taxonomy" id="4113"/>
    <lineage>
        <taxon>Eukaryota</taxon>
        <taxon>Viridiplantae</taxon>
        <taxon>Streptophyta</taxon>
        <taxon>Embryophyta</taxon>
        <taxon>Tracheophyta</taxon>
        <taxon>Spermatophyta</taxon>
        <taxon>Magnoliopsida</taxon>
        <taxon>eudicotyledons</taxon>
        <taxon>Gunneridae</taxon>
        <taxon>Pentapetalae</taxon>
        <taxon>asterids</taxon>
        <taxon>lamiids</taxon>
        <taxon>Solanales</taxon>
        <taxon>Solanaceae</taxon>
        <taxon>Solanoideae</taxon>
        <taxon>Solaneae</taxon>
        <taxon>Solanum</taxon>
    </lineage>
</organism>
<protein>
    <recommendedName>
        <fullName evidence="3">RNase H family protein</fullName>
    </recommendedName>
</protein>
<evidence type="ECO:0000313" key="1">
    <source>
        <dbReference type="EMBL" id="KAH0756408.1"/>
    </source>
</evidence>
<name>A0ABQ7UX48_SOLTU</name>
<reference evidence="1 2" key="1">
    <citation type="journal article" date="2021" name="bioRxiv">
        <title>Chromosome-scale and haplotype-resolved genome assembly of a tetraploid potato cultivar.</title>
        <authorList>
            <person name="Sun H."/>
            <person name="Jiao W.-B."/>
            <person name="Krause K."/>
            <person name="Campoy J.A."/>
            <person name="Goel M."/>
            <person name="Folz-Donahue K."/>
            <person name="Kukat C."/>
            <person name="Huettel B."/>
            <person name="Schneeberger K."/>
        </authorList>
    </citation>
    <scope>NUCLEOTIDE SEQUENCE [LARGE SCALE GENOMIC DNA]</scope>
    <source>
        <strain evidence="1">SolTubOtavaFocal</strain>
        <tissue evidence="1">Leaves</tissue>
    </source>
</reference>
<comment type="caution">
    <text evidence="1">The sequence shown here is derived from an EMBL/GenBank/DDBJ whole genome shotgun (WGS) entry which is preliminary data.</text>
</comment>
<evidence type="ECO:0008006" key="3">
    <source>
        <dbReference type="Google" id="ProtNLM"/>
    </source>
</evidence>
<proteinExistence type="predicted"/>
<accession>A0ABQ7UX48</accession>
<sequence>MKLWWETTSTSRLKAVFQAIHNIILWFLWKKRTIVIHGGTYYVSKVIWDVSNMVQKFMMCRFGYRDVPSTWPLIVAVLDGFRPCFETKCVRWYPPDEGWWKVNIDGASKANLRPSAATFCIRDNNGDLVCAKGMKIRDAPV</sequence>
<dbReference type="PANTHER" id="PTHR47723">
    <property type="entry name" value="OS05G0353850 PROTEIN"/>
    <property type="match status" value="1"/>
</dbReference>
<dbReference type="EMBL" id="JAIVGD010000018">
    <property type="protein sequence ID" value="KAH0756408.1"/>
    <property type="molecule type" value="Genomic_DNA"/>
</dbReference>
<evidence type="ECO:0000313" key="2">
    <source>
        <dbReference type="Proteomes" id="UP000826656"/>
    </source>
</evidence>
<dbReference type="PANTHER" id="PTHR47723:SF24">
    <property type="entry name" value="RNASE H TYPE-1 DOMAIN-CONTAINING PROTEIN"/>
    <property type="match status" value="1"/>
</dbReference>
<dbReference type="Proteomes" id="UP000826656">
    <property type="component" value="Unassembled WGS sequence"/>
</dbReference>